<reference evidence="4 5" key="1">
    <citation type="submission" date="2016-06" db="EMBL/GenBank/DDBJ databases">
        <title>Evolution of pathogenesis and genome organization in the Tremellales.</title>
        <authorList>
            <person name="Cuomo C."/>
            <person name="Litvintseva A."/>
            <person name="Heitman J."/>
            <person name="Chen Y."/>
            <person name="Sun S."/>
            <person name="Springer D."/>
            <person name="Dromer F."/>
            <person name="Young S."/>
            <person name="Zeng Q."/>
            <person name="Chapman S."/>
            <person name="Gujja S."/>
            <person name="Saif S."/>
            <person name="Birren B."/>
        </authorList>
    </citation>
    <scope>NUCLEOTIDE SEQUENCE [LARGE SCALE GENOMIC DNA]</scope>
    <source>
        <strain evidence="4 5">CBS 6039</strain>
    </source>
</reference>
<dbReference type="InterPro" id="IPR001138">
    <property type="entry name" value="Zn2Cys6_DnaBD"/>
</dbReference>
<dbReference type="GeneID" id="30151556"/>
<dbReference type="Proteomes" id="UP000094065">
    <property type="component" value="Unassembled WGS sequence"/>
</dbReference>
<dbReference type="GO" id="GO:0005634">
    <property type="term" value="C:nucleus"/>
    <property type="evidence" value="ECO:0007669"/>
    <property type="project" value="UniProtKB-SubCell"/>
</dbReference>
<name>A0A1E3I6Z0_9TREE</name>
<protein>
    <recommendedName>
        <fullName evidence="3">Zn(2)-C6 fungal-type domain-containing protein</fullName>
    </recommendedName>
</protein>
<dbReference type="SMART" id="SM00066">
    <property type="entry name" value="GAL4"/>
    <property type="match status" value="1"/>
</dbReference>
<dbReference type="InterPro" id="IPR050613">
    <property type="entry name" value="Sec_Metabolite_Reg"/>
</dbReference>
<dbReference type="STRING" id="1295533.A0A1E3I6Z0"/>
<keyword evidence="2" id="KW-0539">Nucleus</keyword>
<proteinExistence type="predicted"/>
<organism evidence="4 5">
    <name type="scientific">Cryptococcus amylolentus CBS 6039</name>
    <dbReference type="NCBI Taxonomy" id="1295533"/>
    <lineage>
        <taxon>Eukaryota</taxon>
        <taxon>Fungi</taxon>
        <taxon>Dikarya</taxon>
        <taxon>Basidiomycota</taxon>
        <taxon>Agaricomycotina</taxon>
        <taxon>Tremellomycetes</taxon>
        <taxon>Tremellales</taxon>
        <taxon>Cryptococcaceae</taxon>
        <taxon>Cryptococcus</taxon>
    </lineage>
</organism>
<evidence type="ECO:0000256" key="1">
    <source>
        <dbReference type="ARBA" id="ARBA00004123"/>
    </source>
</evidence>
<evidence type="ECO:0000313" key="5">
    <source>
        <dbReference type="Proteomes" id="UP000094065"/>
    </source>
</evidence>
<dbReference type="PANTHER" id="PTHR31001:SF76">
    <property type="entry name" value="ZN(2)-C6 FUNGAL-TYPE DOMAIN-CONTAINING PROTEIN"/>
    <property type="match status" value="1"/>
</dbReference>
<evidence type="ECO:0000259" key="3">
    <source>
        <dbReference type="PROSITE" id="PS50048"/>
    </source>
</evidence>
<dbReference type="OrthoDB" id="3364175at2759"/>
<dbReference type="CDD" id="cd12148">
    <property type="entry name" value="fungal_TF_MHR"/>
    <property type="match status" value="1"/>
</dbReference>
<evidence type="ECO:0000256" key="2">
    <source>
        <dbReference type="ARBA" id="ARBA00023242"/>
    </source>
</evidence>
<sequence>MEKQSRHPASGPVRRRRLVKSCGFCYRHKVKCDKVFPCSRCSSRGLGHLCEQLTSTANGQATTSSSASKRQPTMAELIEENKSLLRKVNAQQKIINAFSGDQGFSHADELRDPPFFPESAAYEPEQEVAEQDAERGEQPDYLFTIREVYGTAPESVLEPKLIFTQDTEAARHSLLAIVPTQYSHYLVRHHCKVLHWIHAVFHIPSFLSAHDGWIASIQRGQLTDQSYDFLSLYFAIISASLYFLDETEAMGLGLTKDAIKALPRLWFDISINCLHLGQYMVRSTIPTLQTICVLPLVAHSFGMSAYLFSLLELAFNMAKDLNLHLLADESIYAASLGNVDSEMGKRIWTCLDVAHCMHPSISQPYALLYPTSRTSPPANVDDAHFSDTVPAISRPLYQTTGVTHLISMGQFASLYRGFNTEYNKETTTYARFLVAQKYGQKAGTILDSMPEHQPRPLEQYYPIVVTGEAFNYRPWSRFLFSSLIPQCRIHFFRWFLRPAYGDDRFREARKICLQASREIIELRCKPIPPLYQKNWHVSVNTIMAATVIATELLHGGHEEPVKVGFRTEVNTAIEILRQSNTTNTIIPRGIELLQRMLAEEAAAAAWTQEGFWKSLAEISADEDLLALLLGNGSS</sequence>
<evidence type="ECO:0000313" key="4">
    <source>
        <dbReference type="EMBL" id="ODN84258.1"/>
    </source>
</evidence>
<dbReference type="SUPFAM" id="SSF57701">
    <property type="entry name" value="Zn2/Cys6 DNA-binding domain"/>
    <property type="match status" value="1"/>
</dbReference>
<accession>A0A1E3I6Z0</accession>
<dbReference type="EMBL" id="AWGJ01000001">
    <property type="protein sequence ID" value="ODN84258.1"/>
    <property type="molecule type" value="Genomic_DNA"/>
</dbReference>
<comment type="subcellular location">
    <subcellularLocation>
        <location evidence="1">Nucleus</location>
    </subcellularLocation>
</comment>
<dbReference type="PROSITE" id="PS50048">
    <property type="entry name" value="ZN2_CY6_FUNGAL_2"/>
    <property type="match status" value="1"/>
</dbReference>
<feature type="domain" description="Zn(2)-C6 fungal-type" evidence="3">
    <location>
        <begin position="21"/>
        <end position="50"/>
    </location>
</feature>
<dbReference type="PANTHER" id="PTHR31001">
    <property type="entry name" value="UNCHARACTERIZED TRANSCRIPTIONAL REGULATORY PROTEIN"/>
    <property type="match status" value="1"/>
</dbReference>
<comment type="caution">
    <text evidence="4">The sequence shown here is derived from an EMBL/GenBank/DDBJ whole genome shotgun (WGS) entry which is preliminary data.</text>
</comment>
<dbReference type="Gene3D" id="4.10.240.10">
    <property type="entry name" value="Zn(2)-C6 fungal-type DNA-binding domain"/>
    <property type="match status" value="1"/>
</dbReference>
<keyword evidence="5" id="KW-1185">Reference proteome</keyword>
<dbReference type="GO" id="GO:0008270">
    <property type="term" value="F:zinc ion binding"/>
    <property type="evidence" value="ECO:0007669"/>
    <property type="project" value="InterPro"/>
</dbReference>
<gene>
    <name evidence="4" type="ORF">L202_00247</name>
</gene>
<dbReference type="GO" id="GO:0000981">
    <property type="term" value="F:DNA-binding transcription factor activity, RNA polymerase II-specific"/>
    <property type="evidence" value="ECO:0007669"/>
    <property type="project" value="InterPro"/>
</dbReference>
<dbReference type="AlphaFoldDB" id="A0A1E3I6Z0"/>
<dbReference type="CDD" id="cd00067">
    <property type="entry name" value="GAL4"/>
    <property type="match status" value="1"/>
</dbReference>
<dbReference type="Pfam" id="PF00172">
    <property type="entry name" value="Zn_clus"/>
    <property type="match status" value="1"/>
</dbReference>
<dbReference type="RefSeq" id="XP_018998061.1">
    <property type="nucleotide sequence ID" value="XM_019133356.1"/>
</dbReference>
<dbReference type="InterPro" id="IPR036864">
    <property type="entry name" value="Zn2-C6_fun-type_DNA-bd_sf"/>
</dbReference>